<sequence>MAVFPQGTGLARFGTLALYPAFLELVPTPFLFLPDVSPGIGSFRSPVAGRPVNGKKNFSSQVLSNPLFYHRSRWENE</sequence>
<dbReference type="EMBL" id="CAJNOB010000001">
    <property type="protein sequence ID" value="CAF0688851.1"/>
    <property type="molecule type" value="Genomic_DNA"/>
</dbReference>
<name>A0A8J2FMX6_9BACT</name>
<accession>A0A8J2FMX6</accession>
<protein>
    <submittedName>
        <fullName evidence="1">Uncharacterized protein</fullName>
    </submittedName>
</protein>
<dbReference type="Proteomes" id="UP000663859">
    <property type="component" value="Unassembled WGS sequence"/>
</dbReference>
<reference evidence="1" key="1">
    <citation type="submission" date="2021-02" db="EMBL/GenBank/DDBJ databases">
        <authorList>
            <person name="Cremers G."/>
            <person name="Picone N."/>
        </authorList>
    </citation>
    <scope>NUCLEOTIDE SEQUENCE</scope>
    <source>
        <strain evidence="1">PQ17</strain>
    </source>
</reference>
<evidence type="ECO:0000313" key="2">
    <source>
        <dbReference type="Proteomes" id="UP000663859"/>
    </source>
</evidence>
<proteinExistence type="predicted"/>
<dbReference type="RefSeq" id="WP_174581572.1">
    <property type="nucleotide sequence ID" value="NZ_CAJNOB010000001.1"/>
</dbReference>
<gene>
    <name evidence="1" type="ORF">MPNT_10028</name>
</gene>
<keyword evidence="2" id="KW-1185">Reference proteome</keyword>
<dbReference type="AlphaFoldDB" id="A0A8J2FMX6"/>
<evidence type="ECO:0000313" key="1">
    <source>
        <dbReference type="EMBL" id="CAF0688851.1"/>
    </source>
</evidence>
<comment type="caution">
    <text evidence="1">The sequence shown here is derived from an EMBL/GenBank/DDBJ whole genome shotgun (WGS) entry which is preliminary data.</text>
</comment>
<organism evidence="1 2">
    <name type="scientific">Candidatus Methylacidithermus pantelleriae</name>
    <dbReference type="NCBI Taxonomy" id="2744239"/>
    <lineage>
        <taxon>Bacteria</taxon>
        <taxon>Pseudomonadati</taxon>
        <taxon>Verrucomicrobiota</taxon>
        <taxon>Methylacidiphilae</taxon>
        <taxon>Methylacidiphilales</taxon>
        <taxon>Methylacidiphilaceae</taxon>
        <taxon>Candidatus Methylacidithermus</taxon>
    </lineage>
</organism>